<evidence type="ECO:0000256" key="1">
    <source>
        <dbReference type="ARBA" id="ARBA00007529"/>
    </source>
</evidence>
<evidence type="ECO:0000313" key="2">
    <source>
        <dbReference type="EMBL" id="KAL1612009.1"/>
    </source>
</evidence>
<evidence type="ECO:0000313" key="3">
    <source>
        <dbReference type="Proteomes" id="UP001521785"/>
    </source>
</evidence>
<dbReference type="Pfam" id="PF05544">
    <property type="entry name" value="Pro_racemase"/>
    <property type="match status" value="1"/>
</dbReference>
<dbReference type="InterPro" id="IPR008794">
    <property type="entry name" value="Pro_racemase_fam"/>
</dbReference>
<protein>
    <recommendedName>
        <fullName evidence="4">Proline racemase</fullName>
    </recommendedName>
</protein>
<evidence type="ECO:0008006" key="4">
    <source>
        <dbReference type="Google" id="ProtNLM"/>
    </source>
</evidence>
<comment type="similarity">
    <text evidence="1">Belongs to the proline racemase family.</text>
</comment>
<accession>A0ABR3S5N6</accession>
<dbReference type="PANTHER" id="PTHR33442:SF5">
    <property type="entry name" value="BIFUNCTIONAL TRANS-3-HYDROXY-L-PROLINE DEHYDRATASE_2-EPIMERASE"/>
    <property type="match status" value="1"/>
</dbReference>
<dbReference type="SUPFAM" id="SSF54506">
    <property type="entry name" value="Diaminopimelate epimerase-like"/>
    <property type="match status" value="1"/>
</dbReference>
<dbReference type="EMBL" id="JAKJXO020000001">
    <property type="protein sequence ID" value="KAL1612009.1"/>
    <property type="molecule type" value="Genomic_DNA"/>
</dbReference>
<dbReference type="SFLD" id="SFLDS00028">
    <property type="entry name" value="Proline_Racemase"/>
    <property type="match status" value="1"/>
</dbReference>
<dbReference type="PIRSF" id="PIRSF029792">
    <property type="entry name" value="Pro_racemase"/>
    <property type="match status" value="1"/>
</dbReference>
<sequence length="354" mass="38468">MPNIRTISIVGVHAEGEVGDVIIGGVLDPVHCKTMYEKLCYFRDQADSTRLLLMQEPRGRSAQCMNLILAPSNPKAEAAFLTLESDEYPPMSGANTICTTTVLLETGMLPMKEPVTELTLEVPAGLIGITAECENGKVKNVAFDNVPAYVYALDHKVDVPGLGVVSVNVAWGGMHYVLVDAASVGLAIEHRHGPDLVRIGELIKSAVIKSIEPVHPENSDIRGVTVLEWTEPLQAEANGIKTAKNTVVVSPGRFDRSPCGTGTSARMAVLHARGELKEGETFKHRSIIGTEFVCEIRGTTKVGKYDAVLPRVRGRAWITGHRTSVLDSMDPFPHGFRVGDQWLVNDRDVRENLG</sequence>
<name>A0ABR3S5N6_9PLEO</name>
<organism evidence="2 3">
    <name type="scientific">Paraconiothyrium brasiliense</name>
    <dbReference type="NCBI Taxonomy" id="300254"/>
    <lineage>
        <taxon>Eukaryota</taxon>
        <taxon>Fungi</taxon>
        <taxon>Dikarya</taxon>
        <taxon>Ascomycota</taxon>
        <taxon>Pezizomycotina</taxon>
        <taxon>Dothideomycetes</taxon>
        <taxon>Pleosporomycetidae</taxon>
        <taxon>Pleosporales</taxon>
        <taxon>Massarineae</taxon>
        <taxon>Didymosphaeriaceae</taxon>
        <taxon>Paraconiothyrium</taxon>
    </lineage>
</organism>
<reference evidence="2 3" key="1">
    <citation type="submission" date="2024-02" db="EMBL/GenBank/DDBJ databases">
        <title>De novo assembly and annotation of 12 fungi associated with fruit tree decline syndrome in Ontario, Canada.</title>
        <authorList>
            <person name="Sulman M."/>
            <person name="Ellouze W."/>
            <person name="Ilyukhin E."/>
        </authorList>
    </citation>
    <scope>NUCLEOTIDE SEQUENCE [LARGE SCALE GENOMIC DNA]</scope>
    <source>
        <strain evidence="2 3">M42-189</strain>
    </source>
</reference>
<proteinExistence type="inferred from homology"/>
<comment type="caution">
    <text evidence="2">The sequence shown here is derived from an EMBL/GenBank/DDBJ whole genome shotgun (WGS) entry which is preliminary data.</text>
</comment>
<gene>
    <name evidence="2" type="ORF">SLS60_000232</name>
</gene>
<dbReference type="Gene3D" id="3.10.310.10">
    <property type="entry name" value="Diaminopimelate Epimerase, Chain A, domain 1"/>
    <property type="match status" value="2"/>
</dbReference>
<keyword evidence="3" id="KW-1185">Reference proteome</keyword>
<dbReference type="Proteomes" id="UP001521785">
    <property type="component" value="Unassembled WGS sequence"/>
</dbReference>
<dbReference type="PANTHER" id="PTHR33442">
    <property type="entry name" value="TRANS-3-HYDROXY-L-PROLINE DEHYDRATASE"/>
    <property type="match status" value="1"/>
</dbReference>